<dbReference type="GO" id="GO:0009097">
    <property type="term" value="P:isoleucine biosynthetic process"/>
    <property type="evidence" value="ECO:0007669"/>
    <property type="project" value="TreeGrafter"/>
</dbReference>
<accession>A0A919Y7A7</accession>
<evidence type="ECO:0000256" key="1">
    <source>
        <dbReference type="ARBA" id="ARBA00007812"/>
    </source>
</evidence>
<dbReference type="PANTHER" id="PTHR18968:SF9">
    <property type="entry name" value="3D-(3,5_4)-TRIHYDROXYCYCLOHEXANE-1,2-DIONE HYDROLASE"/>
    <property type="match status" value="1"/>
</dbReference>
<dbReference type="SUPFAM" id="SSF52467">
    <property type="entry name" value="DHS-like NAD/FAD-binding domain"/>
    <property type="match status" value="1"/>
</dbReference>
<evidence type="ECO:0000259" key="4">
    <source>
        <dbReference type="Pfam" id="PF00205"/>
    </source>
</evidence>
<dbReference type="GO" id="GO:0019310">
    <property type="term" value="P:inositol catabolic process"/>
    <property type="evidence" value="ECO:0007669"/>
    <property type="project" value="InterPro"/>
</dbReference>
<dbReference type="InterPro" id="IPR012000">
    <property type="entry name" value="Thiamin_PyroP_enz_cen_dom"/>
</dbReference>
<dbReference type="AlphaFoldDB" id="A0A919Y7A7"/>
<dbReference type="GO" id="GO:0050660">
    <property type="term" value="F:flavin adenine dinucleotide binding"/>
    <property type="evidence" value="ECO:0007669"/>
    <property type="project" value="TreeGrafter"/>
</dbReference>
<dbReference type="PROSITE" id="PS00187">
    <property type="entry name" value="TPP_ENZYMES"/>
    <property type="match status" value="1"/>
</dbReference>
<dbReference type="InterPro" id="IPR030817">
    <property type="entry name" value="Myo_inos_IolD"/>
</dbReference>
<evidence type="ECO:0000256" key="3">
    <source>
        <dbReference type="RuleBase" id="RU362132"/>
    </source>
</evidence>
<dbReference type="PANTHER" id="PTHR18968">
    <property type="entry name" value="THIAMINE PYROPHOSPHATE ENZYMES"/>
    <property type="match status" value="1"/>
</dbReference>
<dbReference type="GO" id="GO:0030976">
    <property type="term" value="F:thiamine pyrophosphate binding"/>
    <property type="evidence" value="ECO:0007669"/>
    <property type="project" value="InterPro"/>
</dbReference>
<protein>
    <submittedName>
        <fullName evidence="7">3D-(3,5/4)-trihydroxycyclohexane-1,2-dione hydrolase</fullName>
    </submittedName>
</protein>
<comment type="caution">
    <text evidence="7">The sequence shown here is derived from an EMBL/GenBank/DDBJ whole genome shotgun (WGS) entry which is preliminary data.</text>
</comment>
<dbReference type="Proteomes" id="UP000682811">
    <property type="component" value="Unassembled WGS sequence"/>
</dbReference>
<dbReference type="Pfam" id="PF02776">
    <property type="entry name" value="TPP_enzyme_N"/>
    <property type="match status" value="1"/>
</dbReference>
<dbReference type="Pfam" id="PF00205">
    <property type="entry name" value="TPP_enzyme_M"/>
    <property type="match status" value="1"/>
</dbReference>
<dbReference type="InterPro" id="IPR011766">
    <property type="entry name" value="TPP_enzyme_TPP-bd"/>
</dbReference>
<keyword evidence="2 3" id="KW-0786">Thiamine pyrophosphate</keyword>
<dbReference type="InterPro" id="IPR029035">
    <property type="entry name" value="DHS-like_NAD/FAD-binding_dom"/>
</dbReference>
<name>A0A919Y7A7_9BACL</name>
<dbReference type="GO" id="GO:0005948">
    <property type="term" value="C:acetolactate synthase complex"/>
    <property type="evidence" value="ECO:0007669"/>
    <property type="project" value="TreeGrafter"/>
</dbReference>
<sequence>MSKTIRLTTAQALVKFLNAQYVSVDGEETPFVEGVFHIFGHGNVLGIGQALAEEPGHLRNFQGKNEQGMAHSAIAFAKQNLRKKIYAVTASSGPGSANMLVASATAFANNIPVLFLPADTFASRQPDPVLQQIEHEQSQALTTNDAFRAVTRYWDRVQRPEQLMSALIRAFEVLTNPAAAGPVAISISQDTEAEAYDYPEEFFNKRVHYFDRRPATPREIGAAAALIKDSKRPVIIIGDGAKYSEAGPMLEQWSLQCNIPLVSTHSGKSTITHDFENDLGSLGVHGTSAGNKAVQSADLIIGVGTKYDDFTTASKTLFNFEQTKFINININRRQAYKMDALQVVADPKQVIEQLMPELKGYKSSFGMEIAASKQEWLKERERLAATRFNRQDFAPEIAGHYTQARMNEYAEVLGTELSQTEVFIKLNDLADDDAIIVGSAGSLPGDMQRLWNVKKPNTYHLEYGYSCMGYEIAGSLGVKLAAPDQEVYAVLGDGSFLMLHTELVTSLQYRQKINIVLFDNAGFGCINNLQLAHGCDNFGTEFRDSDGQIMNINYAAVGAAYGAKSYEVHTMEEFEAAVADAKKQNISTLIHVKVLPKTMSADCEGSWWNVGVSSVSKRNEVLQAYAAKQEKRKTARKY</sequence>
<organism evidence="7 8">
    <name type="scientific">Paenibacillus azoreducens</name>
    <dbReference type="NCBI Taxonomy" id="116718"/>
    <lineage>
        <taxon>Bacteria</taxon>
        <taxon>Bacillati</taxon>
        <taxon>Bacillota</taxon>
        <taxon>Bacilli</taxon>
        <taxon>Bacillales</taxon>
        <taxon>Paenibacillaceae</taxon>
        <taxon>Paenibacillus</taxon>
    </lineage>
</organism>
<gene>
    <name evidence="7" type="primary">iolD</name>
    <name evidence="7" type="ORF">J34TS1_03690</name>
</gene>
<dbReference type="GO" id="GO:0003984">
    <property type="term" value="F:acetolactate synthase activity"/>
    <property type="evidence" value="ECO:0007669"/>
    <property type="project" value="TreeGrafter"/>
</dbReference>
<dbReference type="Gene3D" id="3.40.50.1220">
    <property type="entry name" value="TPP-binding domain"/>
    <property type="match status" value="1"/>
</dbReference>
<dbReference type="CDD" id="cd07035">
    <property type="entry name" value="TPP_PYR_POX_like"/>
    <property type="match status" value="1"/>
</dbReference>
<feature type="domain" description="Thiamine pyrophosphate enzyme TPP-binding" evidence="5">
    <location>
        <begin position="440"/>
        <end position="592"/>
    </location>
</feature>
<dbReference type="InterPro" id="IPR000399">
    <property type="entry name" value="TPP-bd_CS"/>
</dbReference>
<dbReference type="NCBIfam" id="TIGR04377">
    <property type="entry name" value="myo_inos_iolD"/>
    <property type="match status" value="1"/>
</dbReference>
<dbReference type="InterPro" id="IPR012001">
    <property type="entry name" value="Thiamin_PyroP_enz_TPP-bd_dom"/>
</dbReference>
<evidence type="ECO:0000256" key="2">
    <source>
        <dbReference type="ARBA" id="ARBA00023052"/>
    </source>
</evidence>
<reference evidence="7 8" key="1">
    <citation type="submission" date="2021-03" db="EMBL/GenBank/DDBJ databases">
        <title>Antimicrobial resistance genes in bacteria isolated from Japanese honey, and their potential for conferring macrolide and lincosamide resistance in the American foulbrood pathogen Paenibacillus larvae.</title>
        <authorList>
            <person name="Okamoto M."/>
            <person name="Kumagai M."/>
            <person name="Kanamori H."/>
            <person name="Takamatsu D."/>
        </authorList>
    </citation>
    <scope>NUCLEOTIDE SEQUENCE [LARGE SCALE GENOMIC DNA]</scope>
    <source>
        <strain evidence="7 8">J34TS1</strain>
    </source>
</reference>
<keyword evidence="8" id="KW-1185">Reference proteome</keyword>
<dbReference type="GO" id="GO:0016823">
    <property type="term" value="F:hydrolase activity, acting on acid carbon-carbon bonds, in ketonic substances"/>
    <property type="evidence" value="ECO:0007669"/>
    <property type="project" value="InterPro"/>
</dbReference>
<proteinExistence type="inferred from homology"/>
<keyword evidence="7" id="KW-0378">Hydrolase</keyword>
<dbReference type="RefSeq" id="WP_212976755.1">
    <property type="nucleotide sequence ID" value="NZ_AP025343.1"/>
</dbReference>
<dbReference type="InterPro" id="IPR029061">
    <property type="entry name" value="THDP-binding"/>
</dbReference>
<feature type="domain" description="Thiamine pyrophosphate enzyme central" evidence="4">
    <location>
        <begin position="221"/>
        <end position="354"/>
    </location>
</feature>
<dbReference type="GO" id="GO:0009099">
    <property type="term" value="P:L-valine biosynthetic process"/>
    <property type="evidence" value="ECO:0007669"/>
    <property type="project" value="TreeGrafter"/>
</dbReference>
<feature type="domain" description="Thiamine pyrophosphate enzyme N-terminal TPP-binding" evidence="6">
    <location>
        <begin position="34"/>
        <end position="133"/>
    </location>
</feature>
<dbReference type="Gene3D" id="3.40.50.970">
    <property type="match status" value="2"/>
</dbReference>
<comment type="similarity">
    <text evidence="1 3">Belongs to the TPP enzyme family.</text>
</comment>
<evidence type="ECO:0000259" key="5">
    <source>
        <dbReference type="Pfam" id="PF02775"/>
    </source>
</evidence>
<evidence type="ECO:0000313" key="7">
    <source>
        <dbReference type="EMBL" id="GIO45604.1"/>
    </source>
</evidence>
<dbReference type="SUPFAM" id="SSF52518">
    <property type="entry name" value="Thiamin diphosphate-binding fold (THDP-binding)"/>
    <property type="match status" value="2"/>
</dbReference>
<dbReference type="GO" id="GO:0000287">
    <property type="term" value="F:magnesium ion binding"/>
    <property type="evidence" value="ECO:0007669"/>
    <property type="project" value="InterPro"/>
</dbReference>
<dbReference type="InterPro" id="IPR045229">
    <property type="entry name" value="TPP_enz"/>
</dbReference>
<evidence type="ECO:0000313" key="8">
    <source>
        <dbReference type="Proteomes" id="UP000682811"/>
    </source>
</evidence>
<dbReference type="EMBL" id="BORT01000001">
    <property type="protein sequence ID" value="GIO45604.1"/>
    <property type="molecule type" value="Genomic_DNA"/>
</dbReference>
<evidence type="ECO:0000259" key="6">
    <source>
        <dbReference type="Pfam" id="PF02776"/>
    </source>
</evidence>
<dbReference type="Pfam" id="PF02775">
    <property type="entry name" value="TPP_enzyme_C"/>
    <property type="match status" value="1"/>
</dbReference>